<protein>
    <submittedName>
        <fullName evidence="2">Uncharacterized protein</fullName>
    </submittedName>
</protein>
<dbReference type="Proteomes" id="UP000238479">
    <property type="component" value="Chromosome 7"/>
</dbReference>
<evidence type="ECO:0000313" key="2">
    <source>
        <dbReference type="EMBL" id="PRQ21053.1"/>
    </source>
</evidence>
<dbReference type="Gramene" id="PRQ21053">
    <property type="protein sequence ID" value="PRQ21053"/>
    <property type="gene ID" value="RchiOBHm_Chr7g0234921"/>
</dbReference>
<feature type="region of interest" description="Disordered" evidence="1">
    <location>
        <begin position="53"/>
        <end position="85"/>
    </location>
</feature>
<dbReference type="EMBL" id="PDCK01000045">
    <property type="protein sequence ID" value="PRQ21053.1"/>
    <property type="molecule type" value="Genomic_DNA"/>
</dbReference>
<organism evidence="2 3">
    <name type="scientific">Rosa chinensis</name>
    <name type="common">China rose</name>
    <dbReference type="NCBI Taxonomy" id="74649"/>
    <lineage>
        <taxon>Eukaryota</taxon>
        <taxon>Viridiplantae</taxon>
        <taxon>Streptophyta</taxon>
        <taxon>Embryophyta</taxon>
        <taxon>Tracheophyta</taxon>
        <taxon>Spermatophyta</taxon>
        <taxon>Magnoliopsida</taxon>
        <taxon>eudicotyledons</taxon>
        <taxon>Gunneridae</taxon>
        <taxon>Pentapetalae</taxon>
        <taxon>rosids</taxon>
        <taxon>fabids</taxon>
        <taxon>Rosales</taxon>
        <taxon>Rosaceae</taxon>
        <taxon>Rosoideae</taxon>
        <taxon>Rosoideae incertae sedis</taxon>
        <taxon>Rosa</taxon>
    </lineage>
</organism>
<keyword evidence="3" id="KW-1185">Reference proteome</keyword>
<accession>A0A2P6PGJ0</accession>
<gene>
    <name evidence="2" type="ORF">RchiOBHm_Chr7g0234921</name>
</gene>
<proteinExistence type="predicted"/>
<dbReference type="AlphaFoldDB" id="A0A2P6PGJ0"/>
<evidence type="ECO:0000313" key="3">
    <source>
        <dbReference type="Proteomes" id="UP000238479"/>
    </source>
</evidence>
<sequence>MHESESQLKMALMEENLKMVEQRAVQRMGQWMKEAGFSGMDTSSQAFVEQITQGTSTRPQSNLPIIPTPSMQYGYRPEVPTTLTN</sequence>
<comment type="caution">
    <text evidence="2">The sequence shown here is derived from an EMBL/GenBank/DDBJ whole genome shotgun (WGS) entry which is preliminary data.</text>
</comment>
<name>A0A2P6PGJ0_ROSCH</name>
<feature type="compositionally biased region" description="Polar residues" evidence="1">
    <location>
        <begin position="53"/>
        <end position="63"/>
    </location>
</feature>
<evidence type="ECO:0000256" key="1">
    <source>
        <dbReference type="SAM" id="MobiDB-lite"/>
    </source>
</evidence>
<reference evidence="2 3" key="1">
    <citation type="journal article" date="2018" name="Nat. Genet.">
        <title>The Rosa genome provides new insights in the design of modern roses.</title>
        <authorList>
            <person name="Bendahmane M."/>
        </authorList>
    </citation>
    <scope>NUCLEOTIDE SEQUENCE [LARGE SCALE GENOMIC DNA]</scope>
    <source>
        <strain evidence="3">cv. Old Blush</strain>
    </source>
</reference>